<protein>
    <submittedName>
        <fullName evidence="2">Uncharacterized protein</fullName>
    </submittedName>
</protein>
<evidence type="ECO:0000313" key="2">
    <source>
        <dbReference type="EMBL" id="GFC85109.1"/>
    </source>
</evidence>
<evidence type="ECO:0000256" key="1">
    <source>
        <dbReference type="SAM" id="MobiDB-lite"/>
    </source>
</evidence>
<comment type="caution">
    <text evidence="2">The sequence shown here is derived from an EMBL/GenBank/DDBJ whole genome shotgun (WGS) entry which is preliminary data.</text>
</comment>
<dbReference type="EMBL" id="BKCJ011098170">
    <property type="protein sequence ID" value="GFC85109.1"/>
    <property type="molecule type" value="Genomic_DNA"/>
</dbReference>
<proteinExistence type="predicted"/>
<accession>A0A699RD03</accession>
<feature type="compositionally biased region" description="Acidic residues" evidence="1">
    <location>
        <begin position="84"/>
        <end position="98"/>
    </location>
</feature>
<feature type="compositionally biased region" description="Basic residues" evidence="1">
    <location>
        <begin position="68"/>
        <end position="79"/>
    </location>
</feature>
<organism evidence="2">
    <name type="scientific">Tanacetum cinerariifolium</name>
    <name type="common">Dalmatian daisy</name>
    <name type="synonym">Chrysanthemum cinerariifolium</name>
    <dbReference type="NCBI Taxonomy" id="118510"/>
    <lineage>
        <taxon>Eukaryota</taxon>
        <taxon>Viridiplantae</taxon>
        <taxon>Streptophyta</taxon>
        <taxon>Embryophyta</taxon>
        <taxon>Tracheophyta</taxon>
        <taxon>Spermatophyta</taxon>
        <taxon>Magnoliopsida</taxon>
        <taxon>eudicotyledons</taxon>
        <taxon>Gunneridae</taxon>
        <taxon>Pentapetalae</taxon>
        <taxon>asterids</taxon>
        <taxon>campanulids</taxon>
        <taxon>Asterales</taxon>
        <taxon>Asteraceae</taxon>
        <taxon>Asteroideae</taxon>
        <taxon>Anthemideae</taxon>
        <taxon>Anthemidinae</taxon>
        <taxon>Tanacetum</taxon>
    </lineage>
</organism>
<name>A0A699RD03_TANCI</name>
<sequence length="98" mass="11306">MASHKELYIISSHTKKIFANIRRIRAGFSRVITPLFDTMMVQAPVYMGDTPFETHQPPIVDQPSTSKPQKKQKPMRKQRKEVEVSNDESEDEDHVPTP</sequence>
<feature type="region of interest" description="Disordered" evidence="1">
    <location>
        <begin position="48"/>
        <end position="98"/>
    </location>
</feature>
<gene>
    <name evidence="2" type="ORF">Tci_857079</name>
</gene>
<feature type="non-terminal residue" evidence="2">
    <location>
        <position position="98"/>
    </location>
</feature>
<reference evidence="2" key="1">
    <citation type="journal article" date="2019" name="Sci. Rep.">
        <title>Draft genome of Tanacetum cinerariifolium, the natural source of mosquito coil.</title>
        <authorList>
            <person name="Yamashiro T."/>
            <person name="Shiraishi A."/>
            <person name="Satake H."/>
            <person name="Nakayama K."/>
        </authorList>
    </citation>
    <scope>NUCLEOTIDE SEQUENCE</scope>
</reference>
<dbReference type="AlphaFoldDB" id="A0A699RD03"/>